<dbReference type="NCBIfam" id="TIGR00398">
    <property type="entry name" value="metG"/>
    <property type="match status" value="1"/>
</dbReference>
<dbReference type="SUPFAM" id="SSF52374">
    <property type="entry name" value="Nucleotidylyl transferase"/>
    <property type="match status" value="1"/>
</dbReference>
<sequence>MYGLNPLLRGSLQSRTRSISRAGWVCSSCRARPIPKASYSVETKSKKPFYVTTPIFYVNAAPHVGHLYTMVLADVFKRWQVLKGDTAILCTGTDEHGMKIQRAAAQAGALPKEFCDIGAETFKELAKRAGLSNDHFVRTTDPDHKETVEYIWYMLREREYIYESKHEGWYCVSDETFYPESAIEKRLDPFTGRTFIASQETGKEVEWTSEKNYHFRLSAFKDQLLEFYEKNPDFVVPLTRMKDVVNQVSRGLEDLSISRPYDRLSWGIRVPDDETQTIYVWLDALVNYITKAGYPWAPGKETAGGWPADVQVIGKDIVRFHCIYWPAFLLALNLPPPKQILTHAHWTMDNQKMSKSIGNVVNPLFAMDRFGVDVMRYYLIHDGGIKEDSDYGNEYIVERYKKGLQQGLGNLVSRLTRPKVWNVRSCVEATHSQGSNNSNSTTIRQIDFLNSVRDKANEKMQELNAGAALHVIMDTVYETNKYIQHEAPWSLAKSEDPEAKERLISAVYHSAEAIRIVGILLQPYMPEKASLLLDMIGVLPERRTYEYAILGADPSYGDAQAPLGKGAWDGLFPPLAIEK</sequence>
<keyword evidence="3 10" id="KW-0436">Ligase</keyword>
<evidence type="ECO:0000256" key="5">
    <source>
        <dbReference type="ARBA" id="ARBA00022840"/>
    </source>
</evidence>
<proteinExistence type="inferred from homology"/>
<comment type="catalytic activity">
    <reaction evidence="8">
        <text>tRNA(Met) + L-methionine + ATP = L-methionyl-tRNA(Met) + AMP + diphosphate</text>
        <dbReference type="Rhea" id="RHEA:13481"/>
        <dbReference type="Rhea" id="RHEA-COMP:9667"/>
        <dbReference type="Rhea" id="RHEA-COMP:9698"/>
        <dbReference type="ChEBI" id="CHEBI:30616"/>
        <dbReference type="ChEBI" id="CHEBI:33019"/>
        <dbReference type="ChEBI" id="CHEBI:57844"/>
        <dbReference type="ChEBI" id="CHEBI:78442"/>
        <dbReference type="ChEBI" id="CHEBI:78530"/>
        <dbReference type="ChEBI" id="CHEBI:456215"/>
        <dbReference type="EC" id="6.1.1.10"/>
    </reaction>
</comment>
<dbReference type="PRINTS" id="PR01041">
    <property type="entry name" value="TRNASYNTHMET"/>
</dbReference>
<dbReference type="OrthoDB" id="24670at2759"/>
<evidence type="ECO:0000256" key="1">
    <source>
        <dbReference type="ARBA" id="ARBA00005594"/>
    </source>
</evidence>
<dbReference type="SUPFAM" id="SSF47323">
    <property type="entry name" value="Anticodon-binding domain of a subclass of class I aminoacyl-tRNA synthetases"/>
    <property type="match status" value="1"/>
</dbReference>
<evidence type="ECO:0000256" key="10">
    <source>
        <dbReference type="RuleBase" id="RU363039"/>
    </source>
</evidence>
<dbReference type="EMBL" id="FQ790347">
    <property type="protein sequence ID" value="CCD53492.1"/>
    <property type="molecule type" value="Genomic_DNA"/>
</dbReference>
<dbReference type="Pfam" id="PF09334">
    <property type="entry name" value="tRNA-synt_1g"/>
    <property type="match status" value="1"/>
</dbReference>
<dbReference type="Gene3D" id="2.170.220.10">
    <property type="match status" value="1"/>
</dbReference>
<dbReference type="InterPro" id="IPR015413">
    <property type="entry name" value="Methionyl/Leucyl_tRNA_Synth"/>
</dbReference>
<dbReference type="eggNOG" id="KOG0436">
    <property type="taxonomic scope" value="Eukaryota"/>
</dbReference>
<evidence type="ECO:0000259" key="11">
    <source>
        <dbReference type="Pfam" id="PF09334"/>
    </source>
</evidence>
<dbReference type="InParanoid" id="G2YPE4"/>
<dbReference type="PANTHER" id="PTHR43326">
    <property type="entry name" value="METHIONYL-TRNA SYNTHETASE"/>
    <property type="match status" value="1"/>
</dbReference>
<dbReference type="Proteomes" id="UP000008177">
    <property type="component" value="Unplaced contigs"/>
</dbReference>
<dbReference type="InterPro" id="IPR014729">
    <property type="entry name" value="Rossmann-like_a/b/a_fold"/>
</dbReference>
<dbReference type="HOGENOM" id="CLU_009710_9_0_1"/>
<dbReference type="Gene3D" id="3.40.50.620">
    <property type="entry name" value="HUPs"/>
    <property type="match status" value="1"/>
</dbReference>
<feature type="domain" description="Methionyl/Leucyl tRNA synthetase" evidence="11">
    <location>
        <begin position="49"/>
        <end position="415"/>
    </location>
</feature>
<dbReference type="GO" id="GO:0005739">
    <property type="term" value="C:mitochondrion"/>
    <property type="evidence" value="ECO:0007669"/>
    <property type="project" value="UniProtKB-ARBA"/>
</dbReference>
<comment type="similarity">
    <text evidence="1 10">Belongs to the class-I aminoacyl-tRNA synthetase family.</text>
</comment>
<evidence type="ECO:0000256" key="3">
    <source>
        <dbReference type="ARBA" id="ARBA00022598"/>
    </source>
</evidence>
<evidence type="ECO:0000256" key="4">
    <source>
        <dbReference type="ARBA" id="ARBA00022741"/>
    </source>
</evidence>
<dbReference type="InterPro" id="IPR009080">
    <property type="entry name" value="tRNAsynth_Ia_anticodon-bd"/>
</dbReference>
<dbReference type="GO" id="GO:0004825">
    <property type="term" value="F:methionine-tRNA ligase activity"/>
    <property type="evidence" value="ECO:0007669"/>
    <property type="project" value="UniProtKB-EC"/>
</dbReference>
<keyword evidence="5 10" id="KW-0067">ATP-binding</keyword>
<dbReference type="PANTHER" id="PTHR43326:SF1">
    <property type="entry name" value="METHIONINE--TRNA LIGASE, MITOCHONDRIAL"/>
    <property type="match status" value="1"/>
</dbReference>
<evidence type="ECO:0000313" key="12">
    <source>
        <dbReference type="EMBL" id="CCD53492.1"/>
    </source>
</evidence>
<evidence type="ECO:0000313" key="13">
    <source>
        <dbReference type="Proteomes" id="UP000008177"/>
    </source>
</evidence>
<evidence type="ECO:0000256" key="2">
    <source>
        <dbReference type="ARBA" id="ARBA00012838"/>
    </source>
</evidence>
<keyword evidence="4 10" id="KW-0547">Nucleotide-binding</keyword>
<organism evidence="12 13">
    <name type="scientific">Botryotinia fuckeliana (strain T4)</name>
    <name type="common">Noble rot fungus</name>
    <name type="synonym">Botrytis cinerea</name>
    <dbReference type="NCBI Taxonomy" id="999810"/>
    <lineage>
        <taxon>Eukaryota</taxon>
        <taxon>Fungi</taxon>
        <taxon>Dikarya</taxon>
        <taxon>Ascomycota</taxon>
        <taxon>Pezizomycotina</taxon>
        <taxon>Leotiomycetes</taxon>
        <taxon>Helotiales</taxon>
        <taxon>Sclerotiniaceae</taxon>
        <taxon>Botrytis</taxon>
    </lineage>
</organism>
<dbReference type="EC" id="6.1.1.10" evidence="2"/>
<dbReference type="GO" id="GO:0006431">
    <property type="term" value="P:methionyl-tRNA aminoacylation"/>
    <property type="evidence" value="ECO:0007669"/>
    <property type="project" value="InterPro"/>
</dbReference>
<evidence type="ECO:0000256" key="7">
    <source>
        <dbReference type="ARBA" id="ARBA00023146"/>
    </source>
</evidence>
<reference evidence="13" key="1">
    <citation type="journal article" date="2011" name="PLoS Genet.">
        <title>Genomic analysis of the necrotrophic fungal pathogens Sclerotinia sclerotiorum and Botrytis cinerea.</title>
        <authorList>
            <person name="Amselem J."/>
            <person name="Cuomo C.A."/>
            <person name="van Kan J.A."/>
            <person name="Viaud M."/>
            <person name="Benito E.P."/>
            <person name="Couloux A."/>
            <person name="Coutinho P.M."/>
            <person name="de Vries R.P."/>
            <person name="Dyer P.S."/>
            <person name="Fillinger S."/>
            <person name="Fournier E."/>
            <person name="Gout L."/>
            <person name="Hahn M."/>
            <person name="Kohn L."/>
            <person name="Lapalu N."/>
            <person name="Plummer K.M."/>
            <person name="Pradier J.M."/>
            <person name="Quevillon E."/>
            <person name="Sharon A."/>
            <person name="Simon A."/>
            <person name="ten Have A."/>
            <person name="Tudzynski B."/>
            <person name="Tudzynski P."/>
            <person name="Wincker P."/>
            <person name="Andrew M."/>
            <person name="Anthouard V."/>
            <person name="Beever R.E."/>
            <person name="Beffa R."/>
            <person name="Benoit I."/>
            <person name="Bouzid O."/>
            <person name="Brault B."/>
            <person name="Chen Z."/>
            <person name="Choquer M."/>
            <person name="Collemare J."/>
            <person name="Cotton P."/>
            <person name="Danchin E.G."/>
            <person name="Da Silva C."/>
            <person name="Gautier A."/>
            <person name="Giraud C."/>
            <person name="Giraud T."/>
            <person name="Gonzalez C."/>
            <person name="Grossetete S."/>
            <person name="Guldener U."/>
            <person name="Henrissat B."/>
            <person name="Howlett B.J."/>
            <person name="Kodira C."/>
            <person name="Kretschmer M."/>
            <person name="Lappartient A."/>
            <person name="Leroch M."/>
            <person name="Levis C."/>
            <person name="Mauceli E."/>
            <person name="Neuveglise C."/>
            <person name="Oeser B."/>
            <person name="Pearson M."/>
            <person name="Poulain J."/>
            <person name="Poussereau N."/>
            <person name="Quesneville H."/>
            <person name="Rascle C."/>
            <person name="Schumacher J."/>
            <person name="Segurens B."/>
            <person name="Sexton A."/>
            <person name="Silva E."/>
            <person name="Sirven C."/>
            <person name="Soanes D.M."/>
            <person name="Talbot N.J."/>
            <person name="Templeton M."/>
            <person name="Yandava C."/>
            <person name="Yarden O."/>
            <person name="Zeng Q."/>
            <person name="Rollins J.A."/>
            <person name="Lebrun M.H."/>
            <person name="Dickman M."/>
        </authorList>
    </citation>
    <scope>NUCLEOTIDE SEQUENCE [LARGE SCALE GENOMIC DNA]</scope>
    <source>
        <strain evidence="13">T4</strain>
    </source>
</reference>
<evidence type="ECO:0000256" key="6">
    <source>
        <dbReference type="ARBA" id="ARBA00022917"/>
    </source>
</evidence>
<dbReference type="InterPro" id="IPR023457">
    <property type="entry name" value="Met-tRNA_synth_2"/>
</dbReference>
<dbReference type="GO" id="GO:0005524">
    <property type="term" value="F:ATP binding"/>
    <property type="evidence" value="ECO:0007669"/>
    <property type="project" value="UniProtKB-KW"/>
</dbReference>
<protein>
    <recommendedName>
        <fullName evidence="9">Probable methionine--tRNA ligase, mitochondrial</fullName>
        <ecNumber evidence="2">6.1.1.10</ecNumber>
    </recommendedName>
</protein>
<evidence type="ECO:0000256" key="9">
    <source>
        <dbReference type="ARBA" id="ARBA00068817"/>
    </source>
</evidence>
<evidence type="ECO:0000256" key="8">
    <source>
        <dbReference type="ARBA" id="ARBA00047364"/>
    </source>
</evidence>
<dbReference type="Gene3D" id="1.10.730.10">
    <property type="entry name" value="Isoleucyl-tRNA Synthetase, Domain 1"/>
    <property type="match status" value="1"/>
</dbReference>
<name>G2YPE4_BOTF4</name>
<dbReference type="FunFam" id="2.170.220.10:FF:000001">
    <property type="entry name" value="methionine--tRNA ligase, mitochondrial"/>
    <property type="match status" value="1"/>
</dbReference>
<keyword evidence="6 10" id="KW-0648">Protein biosynthesis</keyword>
<dbReference type="InterPro" id="IPR014758">
    <property type="entry name" value="Met-tRNA_synth"/>
</dbReference>
<dbReference type="CDD" id="cd00814">
    <property type="entry name" value="MetRS_core"/>
    <property type="match status" value="1"/>
</dbReference>
<dbReference type="InterPro" id="IPR033911">
    <property type="entry name" value="MetRS_core"/>
</dbReference>
<keyword evidence="7 10" id="KW-0030">Aminoacyl-tRNA synthetase</keyword>
<gene>
    <name evidence="12" type="ORF">BofuT4_P135370.1</name>
</gene>
<dbReference type="STRING" id="999810.G2YPE4"/>
<dbReference type="AlphaFoldDB" id="G2YPE4"/>
<dbReference type="FunCoup" id="G2YPE4">
    <property type="interactions" value="521"/>
</dbReference>
<accession>G2YPE4</accession>